<protein>
    <submittedName>
        <fullName evidence="8">Ribonuclease J</fullName>
        <ecNumber evidence="8">3.1.-.-</ecNumber>
    </submittedName>
</protein>
<dbReference type="CDD" id="cd07714">
    <property type="entry name" value="RNaseJ_MBL-fold"/>
    <property type="match status" value="1"/>
</dbReference>
<evidence type="ECO:0000256" key="2">
    <source>
        <dbReference type="ARBA" id="ARBA00022723"/>
    </source>
</evidence>
<feature type="domain" description="Metallo-beta-lactamase" evidence="7">
    <location>
        <begin position="28"/>
        <end position="219"/>
    </location>
</feature>
<dbReference type="InterPro" id="IPR001279">
    <property type="entry name" value="Metallo-B-lactamas"/>
</dbReference>
<dbReference type="GO" id="GO:0016787">
    <property type="term" value="F:hydrolase activity"/>
    <property type="evidence" value="ECO:0007669"/>
    <property type="project" value="UniProtKB-KW"/>
</dbReference>
<keyword evidence="1" id="KW-0540">Nuclease</keyword>
<dbReference type="Gene3D" id="3.40.50.10710">
    <property type="entry name" value="Metallo-hydrolase/oxidoreductase"/>
    <property type="match status" value="1"/>
</dbReference>
<evidence type="ECO:0000256" key="4">
    <source>
        <dbReference type="ARBA" id="ARBA00022833"/>
    </source>
</evidence>
<evidence type="ECO:0000313" key="8">
    <source>
        <dbReference type="EMBL" id="MFC0267352.1"/>
    </source>
</evidence>
<keyword evidence="5" id="KW-0269">Exonuclease</keyword>
<evidence type="ECO:0000256" key="3">
    <source>
        <dbReference type="ARBA" id="ARBA00022801"/>
    </source>
</evidence>
<keyword evidence="3 8" id="KW-0378">Hydrolase</keyword>
<dbReference type="EC" id="3.1.-.-" evidence="8"/>
<dbReference type="Pfam" id="PF00753">
    <property type="entry name" value="Lactamase_B"/>
    <property type="match status" value="1"/>
</dbReference>
<keyword evidence="2" id="KW-0479">Metal-binding</keyword>
<sequence>MAQTRVHIRPRRRSELEIIPLGGCGEIGMNLTLYGFESRWIIVDCGMTIRQDLPDTPLQLPDIEALAERDIHPEALILTHGHEDHLGALGWLWPRLGCPIHATPLAAGLARQKLVEKGLATGALRVFQPGDAFEAGPFSITTMAVTHSIPESVSLLLEVDRHRVLHTGDWKLDPEPLIGPATRQDDFTAIAPVDLLVGDSTNAHTEGWSRSESEVAGTLAQALEGLEGRVVISCFASNLARIRAIGRAATRQHRRIALLGRAMEKMVRLGRELGYLDDFPEPVPLSDIGYLPRKEILLLATGSQGEPRAALSRLAINQHPVVEIEHGDCVLFSSRTIPGNEEAVERLKHAFRRQGASVLSEDNLAGLHASGHPAREELRRLYGWLRPRHLLPVHGEQAHQQAHASLAKELGIGIDLLPQNGQHIQWNGKRLQLAEQWTLSPQLVSQRRRQHRDDRRHDATVLVVPVSREPDSERWTRIGRLMIDSSIDAFIDERTLGDWVDRTLEALEAPSTNELSHRLEEHATHWLQEHLRHSSKVVVDVVDATP</sequence>
<dbReference type="InterPro" id="IPR036866">
    <property type="entry name" value="RibonucZ/Hydroxyglut_hydro"/>
</dbReference>
<dbReference type="SUPFAM" id="SSF56281">
    <property type="entry name" value="Metallo-hydrolase/oxidoreductase"/>
    <property type="match status" value="1"/>
</dbReference>
<proteinExistence type="predicted"/>
<comment type="caution">
    <text evidence="8">The sequence shown here is derived from an EMBL/GenBank/DDBJ whole genome shotgun (WGS) entry which is preliminary data.</text>
</comment>
<dbReference type="InterPro" id="IPR011108">
    <property type="entry name" value="RMMBL"/>
</dbReference>
<accession>A0ABV6G120</accession>
<dbReference type="PANTHER" id="PTHR43694:SF1">
    <property type="entry name" value="RIBONUCLEASE J"/>
    <property type="match status" value="1"/>
</dbReference>
<dbReference type="Pfam" id="PF07521">
    <property type="entry name" value="RMMBL"/>
    <property type="match status" value="1"/>
</dbReference>
<keyword evidence="4" id="KW-0862">Zinc</keyword>
<evidence type="ECO:0000256" key="5">
    <source>
        <dbReference type="ARBA" id="ARBA00022839"/>
    </source>
</evidence>
<dbReference type="RefSeq" id="WP_019952207.1">
    <property type="nucleotide sequence ID" value="NZ_JBHLVX010000017.1"/>
</dbReference>
<name>A0ABV6G120_9GAMM</name>
<organism evidence="8 9">
    <name type="scientific">Kushneria aurantia</name>
    <dbReference type="NCBI Taxonomy" id="504092"/>
    <lineage>
        <taxon>Bacteria</taxon>
        <taxon>Pseudomonadati</taxon>
        <taxon>Pseudomonadota</taxon>
        <taxon>Gammaproteobacteria</taxon>
        <taxon>Oceanospirillales</taxon>
        <taxon>Halomonadaceae</taxon>
        <taxon>Kushneria</taxon>
    </lineage>
</organism>
<dbReference type="InterPro" id="IPR055132">
    <property type="entry name" value="RNase_J_b_CASP"/>
</dbReference>
<keyword evidence="9" id="KW-1185">Reference proteome</keyword>
<dbReference type="PANTHER" id="PTHR43694">
    <property type="entry name" value="RIBONUCLEASE J"/>
    <property type="match status" value="1"/>
</dbReference>
<gene>
    <name evidence="8" type="ORF">ACFFHW_04965</name>
</gene>
<keyword evidence="6" id="KW-0694">RNA-binding</keyword>
<evidence type="ECO:0000256" key="1">
    <source>
        <dbReference type="ARBA" id="ARBA00022722"/>
    </source>
</evidence>
<dbReference type="InterPro" id="IPR042173">
    <property type="entry name" value="RNase_J_2"/>
</dbReference>
<evidence type="ECO:0000313" key="9">
    <source>
        <dbReference type="Proteomes" id="UP001589814"/>
    </source>
</evidence>
<evidence type="ECO:0000256" key="6">
    <source>
        <dbReference type="ARBA" id="ARBA00022884"/>
    </source>
</evidence>
<dbReference type="SMART" id="SM00849">
    <property type="entry name" value="Lactamase_B"/>
    <property type="match status" value="1"/>
</dbReference>
<dbReference type="Pfam" id="PF22505">
    <property type="entry name" value="RNase_J_b_CASP"/>
    <property type="match status" value="1"/>
</dbReference>
<dbReference type="Proteomes" id="UP001589814">
    <property type="component" value="Unassembled WGS sequence"/>
</dbReference>
<evidence type="ECO:0000259" key="7">
    <source>
        <dbReference type="SMART" id="SM00849"/>
    </source>
</evidence>
<dbReference type="Gene3D" id="3.60.15.10">
    <property type="entry name" value="Ribonuclease Z/Hydroxyacylglutathione hydrolase-like"/>
    <property type="match status" value="1"/>
</dbReference>
<reference evidence="8 9" key="1">
    <citation type="submission" date="2024-09" db="EMBL/GenBank/DDBJ databases">
        <authorList>
            <person name="Sun Q."/>
            <person name="Mori K."/>
        </authorList>
    </citation>
    <scope>NUCLEOTIDE SEQUENCE [LARGE SCALE GENOMIC DNA]</scope>
    <source>
        <strain evidence="8 9">CCM 7415</strain>
    </source>
</reference>
<dbReference type="EMBL" id="JBHLVX010000017">
    <property type="protein sequence ID" value="MFC0267352.1"/>
    <property type="molecule type" value="Genomic_DNA"/>
</dbReference>